<keyword evidence="2" id="KW-1185">Reference proteome</keyword>
<feature type="non-terminal residue" evidence="1">
    <location>
        <position position="51"/>
    </location>
</feature>
<dbReference type="EMBL" id="AEAI01003337">
    <property type="protein sequence ID" value="EGH48652.1"/>
    <property type="molecule type" value="Genomic_DNA"/>
</dbReference>
<name>F3GNJ9_PSESJ</name>
<dbReference type="Proteomes" id="UP000004986">
    <property type="component" value="Unassembled WGS sequence"/>
</dbReference>
<gene>
    <name evidence="1" type="ORF">PSYPI_42575</name>
</gene>
<evidence type="ECO:0000313" key="2">
    <source>
        <dbReference type="Proteomes" id="UP000004986"/>
    </source>
</evidence>
<comment type="caution">
    <text evidence="1">The sequence shown here is derived from an EMBL/GenBank/DDBJ whole genome shotgun (WGS) entry which is preliminary data.</text>
</comment>
<dbReference type="HOGENOM" id="CLU_3129093_0_0_6"/>
<accession>F3GNJ9</accession>
<organism evidence="1 2">
    <name type="scientific">Pseudomonas syringae pv. pisi str. 1704B</name>
    <dbReference type="NCBI Taxonomy" id="629263"/>
    <lineage>
        <taxon>Bacteria</taxon>
        <taxon>Pseudomonadati</taxon>
        <taxon>Pseudomonadota</taxon>
        <taxon>Gammaproteobacteria</taxon>
        <taxon>Pseudomonadales</taxon>
        <taxon>Pseudomonadaceae</taxon>
        <taxon>Pseudomonas</taxon>
        <taxon>Pseudomonas syringae</taxon>
    </lineage>
</organism>
<reference evidence="1 2" key="1">
    <citation type="journal article" date="2011" name="PLoS Pathog.">
        <title>Dynamic evolution of pathogenicity revealed by sequencing and comparative genomics of 19 Pseudomonas syringae isolates.</title>
        <authorList>
            <person name="Baltrus D.A."/>
            <person name="Nishimura M.T."/>
            <person name="Romanchuk A."/>
            <person name="Chang J.H."/>
            <person name="Mukhtar M.S."/>
            <person name="Cherkis K."/>
            <person name="Roach J."/>
            <person name="Grant S.R."/>
            <person name="Jones C.D."/>
            <person name="Dangl J.L."/>
        </authorList>
    </citation>
    <scope>NUCLEOTIDE SEQUENCE [LARGE SCALE GENOMIC DNA]</scope>
    <source>
        <strain evidence="1 2">1704B</strain>
    </source>
</reference>
<dbReference type="AlphaFoldDB" id="F3GNJ9"/>
<evidence type="ECO:0000313" key="1">
    <source>
        <dbReference type="EMBL" id="EGH48652.1"/>
    </source>
</evidence>
<proteinExistence type="predicted"/>
<sequence>MSHDNAISLSLATSHTANADPLATSTHMPPARFFEAALRSTVYCWKRRIWR</sequence>
<protein>
    <submittedName>
        <fullName evidence="1">Replicase</fullName>
    </submittedName>
</protein>